<protein>
    <submittedName>
        <fullName evidence="2">Uncharacterized protein</fullName>
    </submittedName>
</protein>
<feature type="compositionally biased region" description="Basic residues" evidence="1">
    <location>
        <begin position="165"/>
        <end position="174"/>
    </location>
</feature>
<evidence type="ECO:0000313" key="2">
    <source>
        <dbReference type="EMBL" id="ABZ06408.1"/>
    </source>
</evidence>
<reference evidence="2" key="1">
    <citation type="journal article" date="2008" name="ISME J.">
        <title>Genomic patterns of recombination, clonal divergence and environment in marine microbial populations.</title>
        <authorList>
            <person name="Konstantinidis K.T."/>
            <person name="Delong E.F."/>
        </authorList>
    </citation>
    <scope>NUCLEOTIDE SEQUENCE</scope>
</reference>
<gene>
    <name evidence="2" type="ORF">ALOHA_HF4000009L19ctg1g5</name>
</gene>
<proteinExistence type="predicted"/>
<dbReference type="EMBL" id="EU016575">
    <property type="protein sequence ID" value="ABZ06408.1"/>
    <property type="molecule type" value="Genomic_DNA"/>
</dbReference>
<name>B3T1E9_9ZZZZ</name>
<sequence>MDEVDDQRIVLPATARVAHPKIDVALGVRTAIHVDGASDMHILVQNQHTVGKLQNLKRIGHIRDAGHPGHIALGFGVCGPAAVKVLLFFRQRPRLIGNLIPLHDASPGGHSQSPRMVLNIPRGRVEDLPNALQVGLAVDRAWRRIRWRGGLLCLTRGGCRQEHGHGRHGRRGPHRPAEPRSHLIFPPSRRIGRDYRRGALYSGAPVPDEPAKKLRPSRNLTVIPLAVGVSSLASYPSTTISSPGGKSLFRRPRLNSEVGLPSSTAQFTISPSGPCTSM</sequence>
<evidence type="ECO:0000256" key="1">
    <source>
        <dbReference type="SAM" id="MobiDB-lite"/>
    </source>
</evidence>
<accession>B3T1E9</accession>
<feature type="region of interest" description="Disordered" evidence="1">
    <location>
        <begin position="159"/>
        <end position="183"/>
    </location>
</feature>
<organism evidence="2">
    <name type="scientific">uncultured marine microorganism HF4000_009L19</name>
    <dbReference type="NCBI Taxonomy" id="455516"/>
    <lineage>
        <taxon>unclassified sequences</taxon>
        <taxon>environmental samples</taxon>
    </lineage>
</organism>
<dbReference type="AlphaFoldDB" id="B3T1E9"/>